<evidence type="ECO:0000313" key="2">
    <source>
        <dbReference type="Proteomes" id="UP000242642"/>
    </source>
</evidence>
<keyword evidence="2" id="KW-1185">Reference proteome</keyword>
<dbReference type="Proteomes" id="UP000242642">
    <property type="component" value="Unassembled WGS sequence"/>
</dbReference>
<protein>
    <submittedName>
        <fullName evidence="1">Uncharacterized protein</fullName>
    </submittedName>
</protein>
<evidence type="ECO:0000313" key="1">
    <source>
        <dbReference type="EMBL" id="SET23671.1"/>
    </source>
</evidence>
<dbReference type="AlphaFoldDB" id="A0A1I0CV16"/>
<gene>
    <name evidence="1" type="ORF">SAMN02583745_01759</name>
</gene>
<dbReference type="EMBL" id="FOHV01000012">
    <property type="protein sequence ID" value="SET23671.1"/>
    <property type="molecule type" value="Genomic_DNA"/>
</dbReference>
<reference evidence="2" key="1">
    <citation type="submission" date="2016-10" db="EMBL/GenBank/DDBJ databases">
        <authorList>
            <person name="Varghese N."/>
            <person name="Submissions S."/>
        </authorList>
    </citation>
    <scope>NUCLEOTIDE SEQUENCE [LARGE SCALE GENOMIC DNA]</scope>
    <source>
        <strain evidence="2">DSM 18579</strain>
    </source>
</reference>
<proteinExistence type="predicted"/>
<organism evidence="1 2">
    <name type="scientific">Thorsellia anophelis DSM 18579</name>
    <dbReference type="NCBI Taxonomy" id="1123402"/>
    <lineage>
        <taxon>Bacteria</taxon>
        <taxon>Pseudomonadati</taxon>
        <taxon>Pseudomonadota</taxon>
        <taxon>Gammaproteobacteria</taxon>
        <taxon>Enterobacterales</taxon>
        <taxon>Thorselliaceae</taxon>
        <taxon>Thorsellia</taxon>
    </lineage>
</organism>
<sequence length="510" mass="60264">MNETGLVQKTHRREKRKKPVCRNRCANKCFTESDEARRMGICKKCYYRYLKKKGREHEIPSDYAETIPVVRVNVPKKGSFVTKKHLRISCLELSDLAKLPNHVTVIERHLKNKNSLLDVDYLVNKLVKNQDVNDFFSQVEVGEYYSKLFTTSLWLQVKRECEDYRKLISRLIIIDYQDFVLGYFLLKLDSIILERKVSHMIEMTQNISCKRGIYSYINIVVDPRTANILPNKILKTCNEIINNESCMYMNFEFGDCLKERYSILKNTSNVCITENFKRIVFKDNFDNDFFLLVAYRISIYEMSNKFNLKNYKAEYLPLTEIACFNNGNYFHLVNDFILKAEFDAFFIESLSFLFLIRITMAIRIEDVNAINEKMKAVIASLTYSINSNEFISILKKQLSLLRKFMSKDYRIINNKEVFSKLFNEIINQKKIRVIKKKSGEAAKNIVKYDRQFNELKKISQPIFTILGKELYYVPIEHGSTPFKKYVIEYKSEFDFCLSPIIDNTYLRLNN</sequence>
<dbReference type="RefSeq" id="WP_093319816.1">
    <property type="nucleotide sequence ID" value="NZ_FOHV01000012.1"/>
</dbReference>
<accession>A0A1I0CV16</accession>
<name>A0A1I0CV16_9GAMM</name>